<dbReference type="EMBL" id="CP048222">
    <property type="protein sequence ID" value="QHT67872.1"/>
    <property type="molecule type" value="Genomic_DNA"/>
</dbReference>
<gene>
    <name evidence="1" type="ORF">GXP67_15100</name>
</gene>
<reference evidence="1 2" key="1">
    <citation type="submission" date="2020-01" db="EMBL/GenBank/DDBJ databases">
        <authorList>
            <person name="Kim M.K."/>
        </authorList>
    </citation>
    <scope>NUCLEOTIDE SEQUENCE [LARGE SCALE GENOMIC DNA]</scope>
    <source>
        <strain evidence="1 2">172606-1</strain>
    </source>
</reference>
<dbReference type="Proteomes" id="UP000480178">
    <property type="component" value="Chromosome"/>
</dbReference>
<name>A0A6C0GJN6_9BACT</name>
<proteinExistence type="predicted"/>
<dbReference type="PROSITE" id="PS51257">
    <property type="entry name" value="PROKAR_LIPOPROTEIN"/>
    <property type="match status" value="1"/>
</dbReference>
<protein>
    <recommendedName>
        <fullName evidence="3">Lipoprotein</fullName>
    </recommendedName>
</protein>
<evidence type="ECO:0008006" key="3">
    <source>
        <dbReference type="Google" id="ProtNLM"/>
    </source>
</evidence>
<dbReference type="AlphaFoldDB" id="A0A6C0GJN6"/>
<evidence type="ECO:0000313" key="1">
    <source>
        <dbReference type="EMBL" id="QHT67872.1"/>
    </source>
</evidence>
<organism evidence="1 2">
    <name type="scientific">Rhodocytophaga rosea</name>
    <dbReference type="NCBI Taxonomy" id="2704465"/>
    <lineage>
        <taxon>Bacteria</taxon>
        <taxon>Pseudomonadati</taxon>
        <taxon>Bacteroidota</taxon>
        <taxon>Cytophagia</taxon>
        <taxon>Cytophagales</taxon>
        <taxon>Rhodocytophagaceae</taxon>
        <taxon>Rhodocytophaga</taxon>
    </lineage>
</organism>
<evidence type="ECO:0000313" key="2">
    <source>
        <dbReference type="Proteomes" id="UP000480178"/>
    </source>
</evidence>
<keyword evidence="2" id="KW-1185">Reference proteome</keyword>
<dbReference type="KEGG" id="rhoz:GXP67_15100"/>
<dbReference type="RefSeq" id="WP_162443894.1">
    <property type="nucleotide sequence ID" value="NZ_CP048222.1"/>
</dbReference>
<accession>A0A6C0GJN6</accession>
<sequence>MKLFKITLSLSAFWLGLVFIIGSCKQKLPYQYEEISEELELNFAFSLKRGIQDKNGIIFFVEADICLLP</sequence>